<dbReference type="AlphaFoldDB" id="A0A133S6U5"/>
<protein>
    <recommendedName>
        <fullName evidence="3">DUF4304 domain-containing protein</fullName>
    </recommendedName>
</protein>
<dbReference type="Proteomes" id="UP000070226">
    <property type="component" value="Unassembled WGS sequence"/>
</dbReference>
<sequence>MKVIFKRNTVLFRRTFTILKPRELCEKAWQEIASKFPDFKVVSKGQKLKKTSKNKDLIFEIYFQANRNNYADSVEFVPHIAIYSKSMKKANIHNGFVYGGELGRLLNRTEWHWYQLAGASYQYTVDEVSKLCEEYIIPLFEDFEDTERNIEKLIEEDINDHNLLYYIYHYGGKDKAQQYFNKIIKNSELRSMYIDFYNQLKEIPKENISLGVSEFYGSTMIEFAYINGIIIEEE</sequence>
<gene>
    <name evidence="1" type="ORF">HMPREF3233_00165</name>
</gene>
<dbReference type="Pfam" id="PF14137">
    <property type="entry name" value="DUF4304"/>
    <property type="match status" value="1"/>
</dbReference>
<dbReference type="PATRIC" id="fig|39777.7.peg.158"/>
<organism evidence="1">
    <name type="scientific">Veillonella atypica</name>
    <dbReference type="NCBI Taxonomy" id="39777"/>
    <lineage>
        <taxon>Bacteria</taxon>
        <taxon>Bacillati</taxon>
        <taxon>Bacillota</taxon>
        <taxon>Negativicutes</taxon>
        <taxon>Veillonellales</taxon>
        <taxon>Veillonellaceae</taxon>
        <taxon>Veillonella</taxon>
    </lineage>
</organism>
<comment type="caution">
    <text evidence="1">The sequence shown here is derived from an EMBL/GenBank/DDBJ whole genome shotgun (WGS) entry which is preliminary data.</text>
</comment>
<evidence type="ECO:0000313" key="1">
    <source>
        <dbReference type="EMBL" id="KXA65395.1"/>
    </source>
</evidence>
<evidence type="ECO:0008006" key="3">
    <source>
        <dbReference type="Google" id="ProtNLM"/>
    </source>
</evidence>
<proteinExistence type="predicted"/>
<name>A0A133S6U5_9FIRM</name>
<dbReference type="InterPro" id="IPR025412">
    <property type="entry name" value="DUF4304"/>
</dbReference>
<reference evidence="1 2" key="1">
    <citation type="submission" date="2016-01" db="EMBL/GenBank/DDBJ databases">
        <authorList>
            <person name="Oliw E.H."/>
        </authorList>
    </citation>
    <scope>NUCLEOTIDE SEQUENCE [LARGE SCALE GENOMIC DNA]</scope>
    <source>
        <strain evidence="1 2">CMW7756B</strain>
    </source>
</reference>
<accession>A0A133S6U5</accession>
<dbReference type="EMBL" id="LRQT01000004">
    <property type="protein sequence ID" value="KXA65395.1"/>
    <property type="molecule type" value="Genomic_DNA"/>
</dbReference>
<evidence type="ECO:0000313" key="2">
    <source>
        <dbReference type="Proteomes" id="UP000070226"/>
    </source>
</evidence>